<dbReference type="EC" id="3.2.1.135" evidence="2"/>
<dbReference type="Proteomes" id="UP000251197">
    <property type="component" value="Unassembled WGS sequence"/>
</dbReference>
<sequence>MFNQLDSHDTARFKSILGKDVARLPLAVIWLYAWPGVPVFITAMRWGWMATTILSGRKPFPWKQQDQDSDLLALYQRLGKLRKQSRALRQGGLPGYLCGR</sequence>
<feature type="transmembrane region" description="Helical" evidence="1">
    <location>
        <begin position="27"/>
        <end position="48"/>
    </location>
</feature>
<dbReference type="SUPFAM" id="SSF51445">
    <property type="entry name" value="(Trans)glycosidases"/>
    <property type="match status" value="1"/>
</dbReference>
<evidence type="ECO:0000313" key="2">
    <source>
        <dbReference type="EMBL" id="SQA97121.1"/>
    </source>
</evidence>
<keyword evidence="2" id="KW-0326">Glycosidase</keyword>
<name>A0A2X2T4U5_9ENTR</name>
<keyword evidence="1" id="KW-1133">Transmembrane helix</keyword>
<dbReference type="AlphaFoldDB" id="A0A2X2T4U5"/>
<dbReference type="GO" id="GO:0031216">
    <property type="term" value="F:neopullulanase activity"/>
    <property type="evidence" value="ECO:0007669"/>
    <property type="project" value="UniProtKB-EC"/>
</dbReference>
<accession>A0A2X2T4U5</accession>
<keyword evidence="1" id="KW-0812">Transmembrane</keyword>
<evidence type="ECO:0000256" key="1">
    <source>
        <dbReference type="SAM" id="Phobius"/>
    </source>
</evidence>
<organism evidence="2 3">
    <name type="scientific">Cedecea neteri</name>
    <dbReference type="NCBI Taxonomy" id="158822"/>
    <lineage>
        <taxon>Bacteria</taxon>
        <taxon>Pseudomonadati</taxon>
        <taxon>Pseudomonadota</taxon>
        <taxon>Gammaproteobacteria</taxon>
        <taxon>Enterobacterales</taxon>
        <taxon>Enterobacteriaceae</taxon>
        <taxon>Cedecea</taxon>
    </lineage>
</organism>
<dbReference type="Gene3D" id="3.20.20.80">
    <property type="entry name" value="Glycosidases"/>
    <property type="match status" value="1"/>
</dbReference>
<keyword evidence="1" id="KW-0472">Membrane</keyword>
<keyword evidence="2" id="KW-0378">Hydrolase</keyword>
<evidence type="ECO:0000313" key="3">
    <source>
        <dbReference type="Proteomes" id="UP000251197"/>
    </source>
</evidence>
<dbReference type="InterPro" id="IPR017853">
    <property type="entry name" value="GH"/>
</dbReference>
<protein>
    <submittedName>
        <fullName evidence="2">Neopullulanase 2</fullName>
        <ecNumber evidence="2">3.2.1.135</ecNumber>
    </submittedName>
</protein>
<dbReference type="EMBL" id="UAVU01000003">
    <property type="protein sequence ID" value="SQA97121.1"/>
    <property type="molecule type" value="Genomic_DNA"/>
</dbReference>
<reference evidence="2 3" key="1">
    <citation type="submission" date="2018-06" db="EMBL/GenBank/DDBJ databases">
        <authorList>
            <consortium name="Pathogen Informatics"/>
            <person name="Doyle S."/>
        </authorList>
    </citation>
    <scope>NUCLEOTIDE SEQUENCE [LARGE SCALE GENOMIC DNA]</scope>
    <source>
        <strain evidence="2 3">NCTC12120</strain>
    </source>
</reference>
<gene>
    <name evidence="2" type="primary">tvaII</name>
    <name evidence="2" type="ORF">NCTC12120_00938</name>
</gene>
<proteinExistence type="predicted"/>